<feature type="compositionally biased region" description="Basic residues" evidence="1">
    <location>
        <begin position="287"/>
        <end position="296"/>
    </location>
</feature>
<feature type="compositionally biased region" description="Basic and acidic residues" evidence="1">
    <location>
        <begin position="260"/>
        <end position="282"/>
    </location>
</feature>
<proteinExistence type="predicted"/>
<accession>A0A6C0H0B0</accession>
<reference evidence="2" key="1">
    <citation type="journal article" date="2020" name="Nature">
        <title>Giant virus diversity and host interactions through global metagenomics.</title>
        <authorList>
            <person name="Schulz F."/>
            <person name="Roux S."/>
            <person name="Paez-Espino D."/>
            <person name="Jungbluth S."/>
            <person name="Walsh D.A."/>
            <person name="Denef V.J."/>
            <person name="McMahon K.D."/>
            <person name="Konstantinidis K.T."/>
            <person name="Eloe-Fadrosh E.A."/>
            <person name="Kyrpides N.C."/>
            <person name="Woyke T."/>
        </authorList>
    </citation>
    <scope>NUCLEOTIDE SEQUENCE</scope>
    <source>
        <strain evidence="2">GVMAG-M-3300023179-4</strain>
    </source>
</reference>
<sequence>MPITVKYTNFDISKLNITIPVENMAIPEITKYQLMSIPDYDASGMPTIQGPWINLDNYGVPSKTDKFGKPRLNQGGQQLSDRERGKIKIPLNMNIDESKKLHEFLSSIDKKLEENRDIIFGDKKSSMYKYQPMVRQPAEDPDAPIDAPEKPDYFVLKFDFDNKTNQVKTKVYLNNDGERSEVEIKSLDDVLKHLRYKCEFRPIFTFSKLFATRSAGDDGKRKYGIGLKLKMVEIKPMVSIKTETETFFIDTDDEEIERKNLIDESKNNEVKEKSQDFKEDLQVKTNGNKRKGKNSV</sequence>
<evidence type="ECO:0000256" key="1">
    <source>
        <dbReference type="SAM" id="MobiDB-lite"/>
    </source>
</evidence>
<name>A0A6C0H0B0_9ZZZZ</name>
<dbReference type="EMBL" id="MN739835">
    <property type="protein sequence ID" value="QHT73971.1"/>
    <property type="molecule type" value="Genomic_DNA"/>
</dbReference>
<protein>
    <submittedName>
        <fullName evidence="2">Uncharacterized protein</fullName>
    </submittedName>
</protein>
<evidence type="ECO:0000313" key="2">
    <source>
        <dbReference type="EMBL" id="QHT73971.1"/>
    </source>
</evidence>
<feature type="region of interest" description="Disordered" evidence="1">
    <location>
        <begin position="260"/>
        <end position="296"/>
    </location>
</feature>
<dbReference type="AlphaFoldDB" id="A0A6C0H0B0"/>
<organism evidence="2">
    <name type="scientific">viral metagenome</name>
    <dbReference type="NCBI Taxonomy" id="1070528"/>
    <lineage>
        <taxon>unclassified sequences</taxon>
        <taxon>metagenomes</taxon>
        <taxon>organismal metagenomes</taxon>
    </lineage>
</organism>